<accession>A0A645EH50</accession>
<dbReference type="PANTHER" id="PTHR35868:SF3">
    <property type="entry name" value="DUF2804 DOMAIN-CONTAINING PROTEIN"/>
    <property type="match status" value="1"/>
</dbReference>
<dbReference type="Pfam" id="PF10974">
    <property type="entry name" value="DUF2804"/>
    <property type="match status" value="1"/>
</dbReference>
<dbReference type="InterPro" id="IPR021243">
    <property type="entry name" value="DUF2804"/>
</dbReference>
<reference evidence="1" key="1">
    <citation type="submission" date="2019-08" db="EMBL/GenBank/DDBJ databases">
        <authorList>
            <person name="Kucharzyk K."/>
            <person name="Murdoch R.W."/>
            <person name="Higgins S."/>
            <person name="Loffler F."/>
        </authorList>
    </citation>
    <scope>NUCLEOTIDE SEQUENCE</scope>
</reference>
<gene>
    <name evidence="1" type="ORF">SDC9_147278</name>
</gene>
<organism evidence="1">
    <name type="scientific">bioreactor metagenome</name>
    <dbReference type="NCBI Taxonomy" id="1076179"/>
    <lineage>
        <taxon>unclassified sequences</taxon>
        <taxon>metagenomes</taxon>
        <taxon>ecological metagenomes</taxon>
    </lineage>
</organism>
<evidence type="ECO:0008006" key="2">
    <source>
        <dbReference type="Google" id="ProtNLM"/>
    </source>
</evidence>
<proteinExistence type="predicted"/>
<protein>
    <recommendedName>
        <fullName evidence="2">DUF2804 domain-containing protein</fullName>
    </recommendedName>
</protein>
<evidence type="ECO:0000313" key="1">
    <source>
        <dbReference type="EMBL" id="MPN00084.1"/>
    </source>
</evidence>
<dbReference type="EMBL" id="VSSQ01046132">
    <property type="protein sequence ID" value="MPN00084.1"/>
    <property type="molecule type" value="Genomic_DNA"/>
</dbReference>
<dbReference type="AlphaFoldDB" id="A0A645EH50"/>
<dbReference type="PANTHER" id="PTHR35868">
    <property type="entry name" value="DUF2804 DOMAIN-CONTAINING PROTEIN-RELATED"/>
    <property type="match status" value="1"/>
</dbReference>
<comment type="caution">
    <text evidence="1">The sequence shown here is derived from an EMBL/GenBank/DDBJ whole genome shotgun (WGS) entry which is preliminary data.</text>
</comment>
<name>A0A645EH50_9ZZZZ</name>
<sequence>MILQDPGDDSMVIATPFKGKPRCFYYNQKINCMPAEGRCIYGGRDYIFSPAASFGVLDWGRGVWTYRNTWYWASASGMAEGQRFGMNLGYGFGDTSSATENMLFFGGRAHKLGDVVFNIPKSGRRYDYEKPWTITDDRGRLALDFTPVIDRAAKINAALIATDQHQVFGRFSGKAVLDDGRVLAIRDLTGFAERVKNRY</sequence>